<dbReference type="UniPathway" id="UPA00094"/>
<feature type="domain" description="Ketosynthase family 3 (KS3)" evidence="8">
    <location>
        <begin position="576"/>
        <end position="1000"/>
    </location>
</feature>
<reference evidence="10" key="1">
    <citation type="submission" date="2017-02" db="EMBL/GenBank/DDBJ databases">
        <authorList>
            <person name="Rodrigo-Torres L."/>
            <person name="Arahal R.D."/>
            <person name="Lucena T."/>
        </authorList>
    </citation>
    <scope>NUCLEOTIDE SEQUENCE [LARGE SCALE GENOMIC DNA]</scope>
    <source>
        <strain evidence="10">CECT 7878</strain>
    </source>
</reference>
<dbReference type="SUPFAM" id="SSF51735">
    <property type="entry name" value="NAD(P)-binding Rossmann-fold domains"/>
    <property type="match status" value="2"/>
</dbReference>
<dbReference type="PROSITE" id="PS00455">
    <property type="entry name" value="AMP_BINDING"/>
    <property type="match status" value="1"/>
</dbReference>
<evidence type="ECO:0000259" key="7">
    <source>
        <dbReference type="PROSITE" id="PS50075"/>
    </source>
</evidence>
<dbReference type="InterPro" id="IPR016036">
    <property type="entry name" value="Malonyl_transacylase_ACP-bd"/>
</dbReference>
<dbReference type="InterPro" id="IPR016039">
    <property type="entry name" value="Thiolase-like"/>
</dbReference>
<dbReference type="SUPFAM" id="SSF53474">
    <property type="entry name" value="alpha/beta-Hydrolases"/>
    <property type="match status" value="1"/>
</dbReference>
<dbReference type="InterPro" id="IPR014031">
    <property type="entry name" value="Ketoacyl_synth_C"/>
</dbReference>
<dbReference type="InterPro" id="IPR000873">
    <property type="entry name" value="AMP-dep_synth/lig_dom"/>
</dbReference>
<dbReference type="Gene3D" id="3.40.50.1820">
    <property type="entry name" value="alpha/beta hydrolase"/>
    <property type="match status" value="1"/>
</dbReference>
<dbReference type="SUPFAM" id="SSF55048">
    <property type="entry name" value="Probable ACP-binding domain of malonyl-CoA ACP transacylase"/>
    <property type="match status" value="1"/>
</dbReference>
<dbReference type="InterPro" id="IPR057326">
    <property type="entry name" value="KR_dom"/>
</dbReference>
<dbReference type="SUPFAM" id="SSF53901">
    <property type="entry name" value="Thiolase-like"/>
    <property type="match status" value="1"/>
</dbReference>
<dbReference type="Pfam" id="PF16197">
    <property type="entry name" value="KAsynt_C_assoc"/>
    <property type="match status" value="1"/>
</dbReference>
<dbReference type="Pfam" id="PF02801">
    <property type="entry name" value="Ketoacyl-synt_C"/>
    <property type="match status" value="1"/>
</dbReference>
<dbReference type="Pfam" id="PF00698">
    <property type="entry name" value="Acyl_transf_1"/>
    <property type="match status" value="1"/>
</dbReference>
<organism evidence="9 10">
    <name type="scientific">Vibrio ruber (strain DSM 16370 / JCM 11486 / BCRC 17186 / CECT 7878 / LMG 23124 / VR1)</name>
    <dbReference type="NCBI Taxonomy" id="1123498"/>
    <lineage>
        <taxon>Bacteria</taxon>
        <taxon>Pseudomonadati</taxon>
        <taxon>Pseudomonadota</taxon>
        <taxon>Gammaproteobacteria</taxon>
        <taxon>Vibrionales</taxon>
        <taxon>Vibrionaceae</taxon>
        <taxon>Vibrio</taxon>
    </lineage>
</organism>
<dbReference type="InterPro" id="IPR032821">
    <property type="entry name" value="PKS_assoc"/>
</dbReference>
<dbReference type="GO" id="GO:0005737">
    <property type="term" value="C:cytoplasm"/>
    <property type="evidence" value="ECO:0007669"/>
    <property type="project" value="TreeGrafter"/>
</dbReference>
<comment type="pathway">
    <text evidence="1">Lipid metabolism; fatty acid biosynthesis.</text>
</comment>
<keyword evidence="10" id="KW-1185">Reference proteome</keyword>
<evidence type="ECO:0000259" key="8">
    <source>
        <dbReference type="PROSITE" id="PS52004"/>
    </source>
</evidence>
<dbReference type="PROSITE" id="PS50075">
    <property type="entry name" value="CARRIER"/>
    <property type="match status" value="1"/>
</dbReference>
<sequence length="2454" mass="267908">MQWKSEMRQCVQDLVTCHPEERMNDYALIFLDHTGQRRELLTYIDLKTRCLAAARQMRHRTNPGDVVLIAIEDQCQFVIGFFACLLAGCVPAPLPAFRHQNDKQTIGRIRAIVQAGDATILLLPVEQQALAQMCFADLPLNILCVTSLIAPEADSDSSEPLVLPEVSPQDIAYIQYTSGSTSQPKGVCLTHTQVLANLDAMGGTFQRQERVRMVGWLPLHHDMGLVGHLFTVLNESGQGYFLPPASFLAAPDVWLAAVHRYRGNLAAVPAFAIDDCLRRVTTPDPQWDLSCLKYLYVGSETVDVGQLTAFVERFQAVGIQASAIYPVYGLAEATLLVAGGMLSLAALEPYIMDKSAGSVQWRLTPYPLSALQQDIGICDPASGTELPPGQEGEIIVRSPSIFSGYYQSDSGQLPGGVTALHTGDLGLLVNGCLYITGRLKETVILRGVSYHAEDLEMVAKFDHDSLRSDDKTACVGHVVNGHEQLVIFQEIQRHTPRHQYPAIVQTMQANLSDNFGIQAQAIHLIAAGLMPKTPNHKLARNRCMALYLSGELKTLYSSPEVPVGKVSASSATSEADDAVVIVGMACRFPGGVETLEQFWQMLCEGRDGITKVPATRWDNSIFFDPQVAVPGKMNTRWAGLTDHIDQFDPALFGISPYEAAEVDPQQRMLLETSWRLLEHAGVTKADLKHSDTGVFIGIANNDYLYLKIKLSETLEGFNAYSGLGNANSIAANRLSYFYDLKGPSVAIDTACSSSLTAFNYGLKAIRDGECEQAIVGGVNAIISPGTTVTLSQFGMMSPKGRCKAFDASADGYVRAEGCGLVMLKRRSAAMRDGDRILAEVKGCVAAQDGQSAGMTFPNGTAQHRLIRKTLQQAGLTGSEVRFIEAHGTGTPTGDPVEMEQLVDLYGGPGGAPCYVGSVKANIGHLESAAGIAGVIKVVLMLNRHIIPPQVHFSQLNPRIHLEHSRLMIPVEARPWEDRHKVAAVSSFGFGGSLAHAILAAPEPVTGVQTAETGEMSFFADYKRASRDGAFYEDICHEGTEQLFVLSHHSAGGLLNQARCWSEFLETPPLISLADLTTTQAQCRTHLRYRKAFVADSHSGLQAQLAQFVSRQSKVTVPADMSARVCFLFSGQGGQYLHMGETLYQTLTVFRQAFDRCAKAWAEASLPGQTLLGEHQDRHAQSLSLQTLAFDTPADNVVAQCYQPVVLFAIQYALGIAWQACGVMPYRLLGHSLGEYTAACLAGCFSPETGVRLLKKRAELVVKLAAPGTMVTLFAGKAEVAAALGDAPVQIAVVNSPGKTVIAGPEAAVRQVAQQFSDRGVQVQPLPVPYAYHCHLLDPVLAAFNAYASQFTFLPPVKYWISSTTATRMTEAPTAAHWVRHMRETVLFSDAVGHLAQDNVSNFLEIGPGTGTLVAVRECLTQPDLVLLRSLSPPKGGKTERAHFLESAGRLYEQGVDLIWQSLLAGEQKPDQIPGLVFDHQRYWLKGLEPENIAAFAGPIYGRHLPISSDASASAGRPVQPARYDLVWVKRQPVPHPEDVVDLRTRLSWLLVGPDSAILQSLSAQIRARGHQVFWLSTDGADRHACDACLLPQAETADAFVTLNHILTSRSRADIEAWKVVYLSDEDTLIAPDQLALPEMDQALRTSLGGLIVLLKALRQVAITPPVWVVTRMSQQLMSDAAEQVNLSAAPIWGFAKTLYLEHPEWRGGMIDLDAGTSADTNAAGLMAKILHPGSEHCVVFRQGDQYVEQLAPVSAPSQPSETVTFRDDGVFVITGGLGGLGLKTAQWVIDKGARHLILISRQSLPPEEQWVTLTDRDPVLTQVQQLQVLRAQQVIVEVVSLDVRNPGALTGLVQSLAERDIPVRGLIHAAGVNWFDKIIDLDPEAFFDTLQTKIAATWQLHQLSLSMDLDCFLLYSSVSALWGSVNLSHYTAANFFLDAVSLYRQGIGLPALSLDWGPWAEVGMSAKPEEAQILGKMGFTLMPPTDALHVMEEAMVTGRALSLIGQIDWQQYQSFIDFTLQPSLFEQVVGVHHLADAAVTQEHLQPIVGAGPAEARAQIKQIVVMELRSVMLIESVDDIPGDQRFNFLGMDSLMAILFATKLEQYFQVKLPNTLAYNYPHINAVTDYLFELVYQTKHPQTAMTEDTRDDVPNEATMKPQAAPAPAPTLPLPIAAVTQAQGKWFRVFKPITPDTQIVLYCFPYTGSGALVYQAWNAELPPGVALIGVQPPGKDERSEEPPYTDMHALIDDLMAHFDPPADLPFAFYGHSLGALMAFESCLALAQDGRMLPVHMILSGCNAPAVRDSEHIHGLPDDQFIDAVLEKYEGADRHSTRRLILARTITLLRADIKLLETYQPQDSTVGVPLQIIAGLDDPILSPKRVRQWVNFSTGDFELCYLPGGHRLVHEQQAPLLALIAHTLRDYLADKSSNPQENIDIHMVDISSVAVQPHLNGGK</sequence>
<evidence type="ECO:0000313" key="9">
    <source>
        <dbReference type="EMBL" id="SJN54914.1"/>
    </source>
</evidence>
<dbReference type="InterPro" id="IPR018201">
    <property type="entry name" value="Ketoacyl_synth_AS"/>
</dbReference>
<dbReference type="GO" id="GO:0031177">
    <property type="term" value="F:phosphopantetheine binding"/>
    <property type="evidence" value="ECO:0007669"/>
    <property type="project" value="InterPro"/>
</dbReference>
<dbReference type="SMART" id="SM00822">
    <property type="entry name" value="PKS_KR"/>
    <property type="match status" value="1"/>
</dbReference>
<comment type="similarity">
    <text evidence="2">Belongs to the short-chain dehydrogenases/reductases (SDR) family.</text>
</comment>
<dbReference type="InterPro" id="IPR013968">
    <property type="entry name" value="PKS_KR"/>
</dbReference>
<name>A0A1R4LF44_VIBR1</name>
<dbReference type="InterPro" id="IPR036736">
    <property type="entry name" value="ACP-like_sf"/>
</dbReference>
<dbReference type="GO" id="GO:0004315">
    <property type="term" value="F:3-oxoacyl-[acyl-carrier-protein] synthase activity"/>
    <property type="evidence" value="ECO:0007669"/>
    <property type="project" value="InterPro"/>
</dbReference>
<dbReference type="Proteomes" id="UP000188276">
    <property type="component" value="Unassembled WGS sequence"/>
</dbReference>
<dbReference type="SMART" id="SM00825">
    <property type="entry name" value="PKS_KS"/>
    <property type="match status" value="1"/>
</dbReference>
<dbReference type="CDD" id="cd08955">
    <property type="entry name" value="KR_2_FAS_SDR_x"/>
    <property type="match status" value="1"/>
</dbReference>
<evidence type="ECO:0000256" key="3">
    <source>
        <dbReference type="ARBA" id="ARBA00022450"/>
    </source>
</evidence>
<dbReference type="GO" id="GO:0071770">
    <property type="term" value="P:DIM/DIP cell wall layer assembly"/>
    <property type="evidence" value="ECO:0007669"/>
    <property type="project" value="TreeGrafter"/>
</dbReference>
<dbReference type="InterPro" id="IPR020845">
    <property type="entry name" value="AMP-binding_CS"/>
</dbReference>
<evidence type="ECO:0000313" key="10">
    <source>
        <dbReference type="Proteomes" id="UP000188276"/>
    </source>
</evidence>
<dbReference type="SMART" id="SM00827">
    <property type="entry name" value="PKS_AT"/>
    <property type="match status" value="1"/>
</dbReference>
<dbReference type="SMART" id="SM01294">
    <property type="entry name" value="PKS_PP_betabranch"/>
    <property type="match status" value="1"/>
</dbReference>
<keyword evidence="5 9" id="KW-0808">Transferase</keyword>
<evidence type="ECO:0000256" key="4">
    <source>
        <dbReference type="ARBA" id="ARBA00022553"/>
    </source>
</evidence>
<dbReference type="PROSITE" id="PS52004">
    <property type="entry name" value="KS3_2"/>
    <property type="match status" value="1"/>
</dbReference>
<proteinExistence type="inferred from homology"/>
<evidence type="ECO:0000256" key="2">
    <source>
        <dbReference type="ARBA" id="ARBA00006484"/>
    </source>
</evidence>
<feature type="domain" description="Carrier" evidence="7">
    <location>
        <begin position="2054"/>
        <end position="2132"/>
    </location>
</feature>
<dbReference type="Pfam" id="PF00501">
    <property type="entry name" value="AMP-binding"/>
    <property type="match status" value="1"/>
</dbReference>
<dbReference type="InterPro" id="IPR042099">
    <property type="entry name" value="ANL_N_sf"/>
</dbReference>
<dbReference type="InterPro" id="IPR029058">
    <property type="entry name" value="AB_hydrolase_fold"/>
</dbReference>
<dbReference type="InterPro" id="IPR014030">
    <property type="entry name" value="Ketoacyl_synth_N"/>
</dbReference>
<dbReference type="Gene3D" id="3.30.70.3290">
    <property type="match status" value="1"/>
</dbReference>
<dbReference type="PANTHER" id="PTHR43775">
    <property type="entry name" value="FATTY ACID SYNTHASE"/>
    <property type="match status" value="1"/>
</dbReference>
<dbReference type="SUPFAM" id="SSF52151">
    <property type="entry name" value="FabD/lysophospholipase-like"/>
    <property type="match status" value="1"/>
</dbReference>
<dbReference type="EMBL" id="FULE01000014">
    <property type="protein sequence ID" value="SJN54914.1"/>
    <property type="molecule type" value="Genomic_DNA"/>
</dbReference>
<dbReference type="InterPro" id="IPR016035">
    <property type="entry name" value="Acyl_Trfase/lysoPLipase"/>
</dbReference>
<dbReference type="GO" id="GO:0004312">
    <property type="term" value="F:fatty acid synthase activity"/>
    <property type="evidence" value="ECO:0007669"/>
    <property type="project" value="TreeGrafter"/>
</dbReference>
<dbReference type="InterPro" id="IPR009081">
    <property type="entry name" value="PP-bd_ACP"/>
</dbReference>
<dbReference type="STRING" id="1123498.VR7878_00988"/>
<dbReference type="Gene3D" id="3.40.50.720">
    <property type="entry name" value="NAD(P)-binding Rossmann-like Domain"/>
    <property type="match status" value="1"/>
</dbReference>
<comment type="function">
    <text evidence="6">Involved in production of the polyketide antibiotic thailandamide.</text>
</comment>
<dbReference type="Pfam" id="PF00109">
    <property type="entry name" value="ketoacyl-synt"/>
    <property type="match status" value="1"/>
</dbReference>
<dbReference type="InterPro" id="IPR045851">
    <property type="entry name" value="AMP-bd_C_sf"/>
</dbReference>
<dbReference type="OrthoDB" id="9778690at2"/>
<dbReference type="CDD" id="cd00833">
    <property type="entry name" value="PKS"/>
    <property type="match status" value="1"/>
</dbReference>
<dbReference type="Pfam" id="PF00975">
    <property type="entry name" value="Thioesterase"/>
    <property type="match status" value="1"/>
</dbReference>
<dbReference type="InterPro" id="IPR020806">
    <property type="entry name" value="PKS_PP-bd"/>
</dbReference>
<dbReference type="InterPro" id="IPR001227">
    <property type="entry name" value="Ac_transferase_dom_sf"/>
</dbReference>
<dbReference type="InterPro" id="IPR014043">
    <property type="entry name" value="Acyl_transferase_dom"/>
</dbReference>
<dbReference type="Gene3D" id="1.10.1200.10">
    <property type="entry name" value="ACP-like"/>
    <property type="match status" value="1"/>
</dbReference>
<dbReference type="Gene3D" id="3.30.300.30">
    <property type="match status" value="1"/>
</dbReference>
<keyword evidence="4" id="KW-0597">Phosphoprotein</keyword>
<dbReference type="InterPro" id="IPR020841">
    <property type="entry name" value="PKS_Beta-ketoAc_synthase_dom"/>
</dbReference>
<dbReference type="SMART" id="SM00823">
    <property type="entry name" value="PKS_PP"/>
    <property type="match status" value="1"/>
</dbReference>
<dbReference type="InterPro" id="IPR036291">
    <property type="entry name" value="NAD(P)-bd_dom_sf"/>
</dbReference>
<dbReference type="PANTHER" id="PTHR43775:SF37">
    <property type="entry name" value="SI:DKEY-61P9.11"/>
    <property type="match status" value="1"/>
</dbReference>
<protein>
    <submittedName>
        <fullName evidence="9">Erythronolide synthase, modules 1 and 2</fullName>
        <ecNumber evidence="9">2.3.1.94</ecNumber>
    </submittedName>
</protein>
<keyword evidence="9" id="KW-0012">Acyltransferase</keyword>
<evidence type="ECO:0000256" key="6">
    <source>
        <dbReference type="ARBA" id="ARBA00054155"/>
    </source>
</evidence>
<dbReference type="InterPro" id="IPR001031">
    <property type="entry name" value="Thioesterase"/>
</dbReference>
<evidence type="ECO:0000256" key="1">
    <source>
        <dbReference type="ARBA" id="ARBA00005194"/>
    </source>
</evidence>
<dbReference type="EC" id="2.3.1.94" evidence="9"/>
<dbReference type="Gene3D" id="3.40.50.12780">
    <property type="entry name" value="N-terminal domain of ligase-like"/>
    <property type="match status" value="1"/>
</dbReference>
<dbReference type="PROSITE" id="PS00606">
    <property type="entry name" value="KS3_1"/>
    <property type="match status" value="1"/>
</dbReference>
<dbReference type="GO" id="GO:0005886">
    <property type="term" value="C:plasma membrane"/>
    <property type="evidence" value="ECO:0007669"/>
    <property type="project" value="TreeGrafter"/>
</dbReference>
<gene>
    <name evidence="9" type="primary">eryA</name>
    <name evidence="9" type="ORF">VR7878_00988</name>
</gene>
<dbReference type="GO" id="GO:0006633">
    <property type="term" value="P:fatty acid biosynthetic process"/>
    <property type="evidence" value="ECO:0007669"/>
    <property type="project" value="UniProtKB-UniPathway"/>
</dbReference>
<dbReference type="SUPFAM" id="SSF47336">
    <property type="entry name" value="ACP-like"/>
    <property type="match status" value="1"/>
</dbReference>
<evidence type="ECO:0000256" key="5">
    <source>
        <dbReference type="ARBA" id="ARBA00022679"/>
    </source>
</evidence>
<dbReference type="RefSeq" id="WP_077333964.1">
    <property type="nucleotide sequence ID" value="NZ_FULE01000014.1"/>
</dbReference>
<dbReference type="Pfam" id="PF00550">
    <property type="entry name" value="PP-binding"/>
    <property type="match status" value="1"/>
</dbReference>
<dbReference type="Pfam" id="PF08659">
    <property type="entry name" value="KR"/>
    <property type="match status" value="1"/>
</dbReference>
<accession>A0A1R4LF44</accession>
<dbReference type="Gene3D" id="3.40.47.10">
    <property type="match status" value="1"/>
</dbReference>
<dbReference type="FunFam" id="3.40.47.10:FF:000019">
    <property type="entry name" value="Polyketide synthase type I"/>
    <property type="match status" value="1"/>
</dbReference>
<keyword evidence="3" id="KW-0596">Phosphopantetheine</keyword>
<dbReference type="InterPro" id="IPR050091">
    <property type="entry name" value="PKS_NRPS_Biosynth_Enz"/>
</dbReference>
<dbReference type="SUPFAM" id="SSF56801">
    <property type="entry name" value="Acetyl-CoA synthetase-like"/>
    <property type="match status" value="1"/>
</dbReference>
<dbReference type="Gene3D" id="3.40.366.10">
    <property type="entry name" value="Malonyl-Coenzyme A Acyl Carrier Protein, domain 2"/>
    <property type="match status" value="1"/>
</dbReference>
<dbReference type="GO" id="GO:0047879">
    <property type="term" value="F:erythronolide synthase activity"/>
    <property type="evidence" value="ECO:0007669"/>
    <property type="project" value="UniProtKB-EC"/>
</dbReference>